<keyword evidence="1" id="KW-0732">Signal</keyword>
<dbReference type="EMBL" id="RAWB01000003">
    <property type="protein sequence ID" value="RKH68904.1"/>
    <property type="molecule type" value="Genomic_DNA"/>
</dbReference>
<feature type="signal peptide" evidence="1">
    <location>
        <begin position="1"/>
        <end position="24"/>
    </location>
</feature>
<comment type="caution">
    <text evidence="2">The sequence shown here is derived from an EMBL/GenBank/DDBJ whole genome shotgun (WGS) entry which is preliminary data.</text>
</comment>
<keyword evidence="3" id="KW-1185">Reference proteome</keyword>
<sequence length="118" mass="12394">MNVLRNRLLAVTAVFALAPAAAIALPTQCSDICIDTTHCSPSSAIGPVASSSGHAGYCEQPVHASFAFSASTQTCTEEQREVEQSTTAAVRCSGFVSWWLCAKNGCSWDEAAAMCFDV</sequence>
<feature type="chain" id="PRO_5017400877" evidence="1">
    <location>
        <begin position="25"/>
        <end position="118"/>
    </location>
</feature>
<reference evidence="3" key="1">
    <citation type="submission" date="2018-09" db="EMBL/GenBank/DDBJ databases">
        <authorList>
            <person name="Livingstone P.G."/>
            <person name="Whitworth D.E."/>
        </authorList>
    </citation>
    <scope>NUCLEOTIDE SEQUENCE [LARGE SCALE GENOMIC DNA]</scope>
    <source>
        <strain evidence="3">CA051B</strain>
    </source>
</reference>
<accession>A0A3A8R0R0</accession>
<gene>
    <name evidence="2" type="ORF">D7V93_00620</name>
</gene>
<evidence type="ECO:0000256" key="1">
    <source>
        <dbReference type="SAM" id="SignalP"/>
    </source>
</evidence>
<name>A0A3A8R0R0_9BACT</name>
<dbReference type="Proteomes" id="UP000272888">
    <property type="component" value="Unassembled WGS sequence"/>
</dbReference>
<protein>
    <submittedName>
        <fullName evidence="2">Uncharacterized protein</fullName>
    </submittedName>
</protein>
<dbReference type="AlphaFoldDB" id="A0A3A8R0R0"/>
<evidence type="ECO:0000313" key="2">
    <source>
        <dbReference type="EMBL" id="RKH68904.1"/>
    </source>
</evidence>
<organism evidence="2 3">
    <name type="scientific">Corallococcus llansteffanensis</name>
    <dbReference type="NCBI Taxonomy" id="2316731"/>
    <lineage>
        <taxon>Bacteria</taxon>
        <taxon>Pseudomonadati</taxon>
        <taxon>Myxococcota</taxon>
        <taxon>Myxococcia</taxon>
        <taxon>Myxococcales</taxon>
        <taxon>Cystobacterineae</taxon>
        <taxon>Myxococcaceae</taxon>
        <taxon>Corallococcus</taxon>
    </lineage>
</organism>
<proteinExistence type="predicted"/>
<dbReference type="RefSeq" id="WP_120641457.1">
    <property type="nucleotide sequence ID" value="NZ_RAWB01000003.1"/>
</dbReference>
<evidence type="ECO:0000313" key="3">
    <source>
        <dbReference type="Proteomes" id="UP000272888"/>
    </source>
</evidence>